<dbReference type="OrthoDB" id="1269010at2"/>
<feature type="region of interest" description="Disordered" evidence="1">
    <location>
        <begin position="39"/>
        <end position="65"/>
    </location>
</feature>
<gene>
    <name evidence="3" type="ORF">NCTC13492_00035</name>
    <name evidence="2" type="ORF">SAMN05421542_4299</name>
</gene>
<organism evidence="3 5">
    <name type="scientific">Chryseobacterium jejuense</name>
    <dbReference type="NCBI Taxonomy" id="445960"/>
    <lineage>
        <taxon>Bacteria</taxon>
        <taxon>Pseudomonadati</taxon>
        <taxon>Bacteroidota</taxon>
        <taxon>Flavobacteriia</taxon>
        <taxon>Flavobacteriales</taxon>
        <taxon>Weeksellaceae</taxon>
        <taxon>Chryseobacterium group</taxon>
        <taxon>Chryseobacterium</taxon>
    </lineage>
</organism>
<proteinExistence type="predicted"/>
<reference evidence="3 5" key="2">
    <citation type="submission" date="2018-06" db="EMBL/GenBank/DDBJ databases">
        <authorList>
            <consortium name="Pathogen Informatics"/>
            <person name="Doyle S."/>
        </authorList>
    </citation>
    <scope>NUCLEOTIDE SEQUENCE [LARGE SCALE GENOMIC DNA]</scope>
    <source>
        <strain evidence="3 5">NCTC13492</strain>
    </source>
</reference>
<dbReference type="Pfam" id="PF10884">
    <property type="entry name" value="DUF2683"/>
    <property type="match status" value="1"/>
</dbReference>
<evidence type="ECO:0000313" key="5">
    <source>
        <dbReference type="Proteomes" id="UP000251670"/>
    </source>
</evidence>
<dbReference type="RefSeq" id="WP_089739135.1">
    <property type="nucleotide sequence ID" value="NZ_FNEG01000008.1"/>
</dbReference>
<dbReference type="InterPro" id="IPR020271">
    <property type="entry name" value="Uncharacterised_MJ1172"/>
</dbReference>
<accession>A0A2X2V6L0</accession>
<evidence type="ECO:0008006" key="6">
    <source>
        <dbReference type="Google" id="ProtNLM"/>
    </source>
</evidence>
<keyword evidence="4" id="KW-1185">Reference proteome</keyword>
<dbReference type="Proteomes" id="UP000251670">
    <property type="component" value="Unassembled WGS sequence"/>
</dbReference>
<evidence type="ECO:0000313" key="2">
    <source>
        <dbReference type="EMBL" id="SDJ74647.1"/>
    </source>
</evidence>
<dbReference type="EMBL" id="FNEG01000008">
    <property type="protein sequence ID" value="SDJ74647.1"/>
    <property type="molecule type" value="Genomic_DNA"/>
</dbReference>
<protein>
    <recommendedName>
        <fullName evidence="6">30S ribosomal protein S16</fullName>
    </recommendedName>
</protein>
<dbReference type="Proteomes" id="UP000199426">
    <property type="component" value="Unassembled WGS sequence"/>
</dbReference>
<evidence type="ECO:0000256" key="1">
    <source>
        <dbReference type="SAM" id="MobiDB-lite"/>
    </source>
</evidence>
<dbReference type="EMBL" id="UAWB01000001">
    <property type="protein sequence ID" value="SQB26372.1"/>
    <property type="molecule type" value="Genomic_DNA"/>
</dbReference>
<dbReference type="STRING" id="445960.SAMN05421542_4299"/>
<evidence type="ECO:0000313" key="4">
    <source>
        <dbReference type="Proteomes" id="UP000199426"/>
    </source>
</evidence>
<name>A0A2X2V6L0_CHRJE</name>
<evidence type="ECO:0000313" key="3">
    <source>
        <dbReference type="EMBL" id="SQB26372.1"/>
    </source>
</evidence>
<dbReference type="AlphaFoldDB" id="A0A2X2V6L0"/>
<reference evidence="2 4" key="1">
    <citation type="submission" date="2016-10" db="EMBL/GenBank/DDBJ databases">
        <authorList>
            <person name="Varghese N."/>
            <person name="Submissions S."/>
        </authorList>
    </citation>
    <scope>NUCLEOTIDE SEQUENCE [LARGE SCALE GENOMIC DNA]</scope>
    <source>
        <strain evidence="2 4">DSM 19299</strain>
    </source>
</reference>
<sequence length="65" mass="7200">MESIIVHPKNAMELNALKGVLKEMNIKFEKAHVKSSYNGQKVIKKASDNKNVKPAAKPSKPKGQQ</sequence>